<sequence>MTSIQKLGFQPTERVVIINADDFGVTQSTNQAIMHMFSTHAITSTSLMLPADAAQDAALLGSRAQSLSVGIHITMTSHKSRPYKPIAPPHKVPSLTNRQGYFYELASDLEQNADPAEVKLEVEAQILKAISLGIDPTHVDSHAGSVLGLYQQRDFLEVIFELCVKYALPFCFPIRVLEHPSFSSHQKHIFNQRIDLAHQLGIGLINDLAGLDYHYSSEKGYDGAKQELINQINNLKPGITQITTHPAYLSNELKELTTYDENREMEVRLYNDPEIKAQFKQQNIKFISWKAIRDLQRNGLT</sequence>
<keyword evidence="5" id="KW-0119">Carbohydrate metabolism</keyword>
<evidence type="ECO:0000313" key="6">
    <source>
        <dbReference type="EMBL" id="MCK8486722.1"/>
    </source>
</evidence>
<dbReference type="Gene3D" id="3.20.20.370">
    <property type="entry name" value="Glycoside hydrolase/deacetylase"/>
    <property type="match status" value="1"/>
</dbReference>
<keyword evidence="3" id="KW-0378">Hydrolase</keyword>
<evidence type="ECO:0000256" key="2">
    <source>
        <dbReference type="ARBA" id="ARBA00022723"/>
    </source>
</evidence>
<dbReference type="Proteomes" id="UP001139534">
    <property type="component" value="Unassembled WGS sequence"/>
</dbReference>
<accession>A0A9X2BP18</accession>
<protein>
    <submittedName>
        <fullName evidence="6">ChbG/HpnK family deacetylase</fullName>
    </submittedName>
</protein>
<dbReference type="GO" id="GO:0046872">
    <property type="term" value="F:metal ion binding"/>
    <property type="evidence" value="ECO:0007669"/>
    <property type="project" value="UniProtKB-KW"/>
</dbReference>
<name>A0A9X2BP18_9BACL</name>
<dbReference type="AlphaFoldDB" id="A0A9X2BP18"/>
<keyword evidence="7" id="KW-1185">Reference proteome</keyword>
<organism evidence="6 7">
    <name type="scientific">Paenibacillus mellifer</name>
    <dbReference type="NCBI Taxonomy" id="2937794"/>
    <lineage>
        <taxon>Bacteria</taxon>
        <taxon>Bacillati</taxon>
        <taxon>Bacillota</taxon>
        <taxon>Bacilli</taxon>
        <taxon>Bacillales</taxon>
        <taxon>Paenibacillaceae</taxon>
        <taxon>Paenibacillus</taxon>
    </lineage>
</organism>
<keyword evidence="4" id="KW-0460">Magnesium</keyword>
<dbReference type="GO" id="GO:0005975">
    <property type="term" value="P:carbohydrate metabolic process"/>
    <property type="evidence" value="ECO:0007669"/>
    <property type="project" value="InterPro"/>
</dbReference>
<comment type="cofactor">
    <cofactor evidence="1">
        <name>Mg(2+)</name>
        <dbReference type="ChEBI" id="CHEBI:18420"/>
    </cofactor>
</comment>
<gene>
    <name evidence="6" type="ORF">M0651_05985</name>
</gene>
<evidence type="ECO:0000256" key="3">
    <source>
        <dbReference type="ARBA" id="ARBA00022801"/>
    </source>
</evidence>
<reference evidence="6" key="1">
    <citation type="submission" date="2022-04" db="EMBL/GenBank/DDBJ databases">
        <authorList>
            <person name="Seo M.-J."/>
        </authorList>
    </citation>
    <scope>NUCLEOTIDE SEQUENCE</scope>
    <source>
        <strain evidence="6">MBLB2552</strain>
    </source>
</reference>
<proteinExistence type="predicted"/>
<dbReference type="RefSeq" id="WP_248550937.1">
    <property type="nucleotide sequence ID" value="NZ_JALPRK010000004.1"/>
</dbReference>
<dbReference type="SUPFAM" id="SSF88713">
    <property type="entry name" value="Glycoside hydrolase/deacetylase"/>
    <property type="match status" value="1"/>
</dbReference>
<dbReference type="GO" id="GO:0016787">
    <property type="term" value="F:hydrolase activity"/>
    <property type="evidence" value="ECO:0007669"/>
    <property type="project" value="UniProtKB-KW"/>
</dbReference>
<evidence type="ECO:0000256" key="4">
    <source>
        <dbReference type="ARBA" id="ARBA00022842"/>
    </source>
</evidence>
<dbReference type="Pfam" id="PF04794">
    <property type="entry name" value="YdjC"/>
    <property type="match status" value="1"/>
</dbReference>
<dbReference type="PANTHER" id="PTHR31609">
    <property type="entry name" value="YDJC DEACETYLASE FAMILY MEMBER"/>
    <property type="match status" value="1"/>
</dbReference>
<keyword evidence="2" id="KW-0479">Metal-binding</keyword>
<dbReference type="EMBL" id="JALPRK010000004">
    <property type="protein sequence ID" value="MCK8486722.1"/>
    <property type="molecule type" value="Genomic_DNA"/>
</dbReference>
<evidence type="ECO:0000256" key="5">
    <source>
        <dbReference type="ARBA" id="ARBA00023277"/>
    </source>
</evidence>
<evidence type="ECO:0000313" key="7">
    <source>
        <dbReference type="Proteomes" id="UP001139534"/>
    </source>
</evidence>
<dbReference type="InterPro" id="IPR006879">
    <property type="entry name" value="YdjC-like"/>
</dbReference>
<comment type="caution">
    <text evidence="6">The sequence shown here is derived from an EMBL/GenBank/DDBJ whole genome shotgun (WGS) entry which is preliminary data.</text>
</comment>
<dbReference type="InterPro" id="IPR011330">
    <property type="entry name" value="Glyco_hydro/deAcase_b/a-brl"/>
</dbReference>
<dbReference type="GO" id="GO:0019213">
    <property type="term" value="F:deacetylase activity"/>
    <property type="evidence" value="ECO:0007669"/>
    <property type="project" value="TreeGrafter"/>
</dbReference>
<dbReference type="PANTHER" id="PTHR31609:SF1">
    <property type="entry name" value="CARBOHYDRATE DEACETYLASE"/>
    <property type="match status" value="1"/>
</dbReference>
<evidence type="ECO:0000256" key="1">
    <source>
        <dbReference type="ARBA" id="ARBA00001946"/>
    </source>
</evidence>